<organism evidence="2 3">
    <name type="scientific">Vigna mungo</name>
    <name type="common">Black gram</name>
    <name type="synonym">Phaseolus mungo</name>
    <dbReference type="NCBI Taxonomy" id="3915"/>
    <lineage>
        <taxon>Eukaryota</taxon>
        <taxon>Viridiplantae</taxon>
        <taxon>Streptophyta</taxon>
        <taxon>Embryophyta</taxon>
        <taxon>Tracheophyta</taxon>
        <taxon>Spermatophyta</taxon>
        <taxon>Magnoliopsida</taxon>
        <taxon>eudicotyledons</taxon>
        <taxon>Gunneridae</taxon>
        <taxon>Pentapetalae</taxon>
        <taxon>rosids</taxon>
        <taxon>fabids</taxon>
        <taxon>Fabales</taxon>
        <taxon>Fabaceae</taxon>
        <taxon>Papilionoideae</taxon>
        <taxon>50 kb inversion clade</taxon>
        <taxon>NPAAA clade</taxon>
        <taxon>indigoferoid/millettioid clade</taxon>
        <taxon>Phaseoleae</taxon>
        <taxon>Vigna</taxon>
    </lineage>
</organism>
<evidence type="ECO:0000313" key="3">
    <source>
        <dbReference type="Proteomes" id="UP001374535"/>
    </source>
</evidence>
<gene>
    <name evidence="2" type="ORF">V8G54_019334</name>
</gene>
<evidence type="ECO:0000313" key="2">
    <source>
        <dbReference type="EMBL" id="WVZ05988.1"/>
    </source>
</evidence>
<dbReference type="EMBL" id="CP144695">
    <property type="protein sequence ID" value="WVZ05988.1"/>
    <property type="molecule type" value="Genomic_DNA"/>
</dbReference>
<accession>A0AAQ3RUV5</accession>
<feature type="transmembrane region" description="Helical" evidence="1">
    <location>
        <begin position="81"/>
        <end position="100"/>
    </location>
</feature>
<keyword evidence="1" id="KW-0472">Membrane</keyword>
<proteinExistence type="predicted"/>
<keyword evidence="3" id="KW-1185">Reference proteome</keyword>
<keyword evidence="1" id="KW-0812">Transmembrane</keyword>
<dbReference type="AlphaFoldDB" id="A0AAQ3RUV5"/>
<evidence type="ECO:0000256" key="1">
    <source>
        <dbReference type="SAM" id="Phobius"/>
    </source>
</evidence>
<keyword evidence="1" id="KW-1133">Transmembrane helix</keyword>
<name>A0AAQ3RUV5_VIGMU</name>
<dbReference type="Proteomes" id="UP001374535">
    <property type="component" value="Chromosome 6"/>
</dbReference>
<sequence>MFTLSKRFIQTCYVFCKFIPGKRFSKHQFFKSDKDFSYALIELIIFQHISYYIINILLLYIWFFFSISNHFHSFSHNSDNLTFHCFFSFLLFLVQFKQNINKL</sequence>
<protein>
    <submittedName>
        <fullName evidence="2">Uncharacterized protein</fullName>
    </submittedName>
</protein>
<reference evidence="2 3" key="1">
    <citation type="journal article" date="2023" name="Life. Sci Alliance">
        <title>Evolutionary insights into 3D genome organization and epigenetic landscape of Vigna mungo.</title>
        <authorList>
            <person name="Junaid A."/>
            <person name="Singh B."/>
            <person name="Bhatia S."/>
        </authorList>
    </citation>
    <scope>NUCLEOTIDE SEQUENCE [LARGE SCALE GENOMIC DNA]</scope>
    <source>
        <strain evidence="2">Urdbean</strain>
    </source>
</reference>
<feature type="transmembrane region" description="Helical" evidence="1">
    <location>
        <begin position="36"/>
        <end position="61"/>
    </location>
</feature>